<dbReference type="AlphaFoldDB" id="A0A1G5VID4"/>
<organism evidence="2 3">
    <name type="scientific">Allisonella histaminiformans</name>
    <dbReference type="NCBI Taxonomy" id="209880"/>
    <lineage>
        <taxon>Bacteria</taxon>
        <taxon>Bacillati</taxon>
        <taxon>Bacillota</taxon>
        <taxon>Negativicutes</taxon>
        <taxon>Veillonellales</taxon>
        <taxon>Veillonellaceae</taxon>
        <taxon>Allisonella</taxon>
    </lineage>
</organism>
<proteinExistence type="predicted"/>
<dbReference type="STRING" id="209880.SAMN02910343_00661"/>
<accession>A0A1G5VID4</accession>
<dbReference type="RefSeq" id="WP_091363832.1">
    <property type="nucleotide sequence ID" value="NZ_FMXA01000007.1"/>
</dbReference>
<dbReference type="Proteomes" id="UP000199689">
    <property type="component" value="Unassembled WGS sequence"/>
</dbReference>
<dbReference type="OrthoDB" id="2365850at2"/>
<sequence length="188" mass="20392">MTKDELKALGLNDDQIAKVTADYGKNYVAKSQFNAKLEELKHAKAEMEARNKELDTLKKNNTDNDALSKELETMKQAAKTREKEYKDQMSKMKLDFAVETELSGAKAKNIKAVKALLSMDNVKLDDDGKLTGLAEQVEGLKKSDGYLFDNGPAQTAANGIHPGESGDAPTASATDTVASQFGKALDGF</sequence>
<feature type="region of interest" description="Disordered" evidence="1">
    <location>
        <begin position="51"/>
        <end position="86"/>
    </location>
</feature>
<evidence type="ECO:0000256" key="1">
    <source>
        <dbReference type="SAM" id="MobiDB-lite"/>
    </source>
</evidence>
<dbReference type="Pfam" id="PF06810">
    <property type="entry name" value="Phage_scaffold"/>
    <property type="match status" value="1"/>
</dbReference>
<keyword evidence="3" id="KW-1185">Reference proteome</keyword>
<protein>
    <submittedName>
        <fullName evidence="2">Phage minor structural protein GP20</fullName>
    </submittedName>
</protein>
<reference evidence="2 3" key="1">
    <citation type="submission" date="2016-10" db="EMBL/GenBank/DDBJ databases">
        <authorList>
            <person name="de Groot N.N."/>
        </authorList>
    </citation>
    <scope>NUCLEOTIDE SEQUENCE [LARGE SCALE GENOMIC DNA]</scope>
    <source>
        <strain evidence="2 3">DSM 15230</strain>
    </source>
</reference>
<evidence type="ECO:0000313" key="2">
    <source>
        <dbReference type="EMBL" id="SDA45609.1"/>
    </source>
</evidence>
<dbReference type="GeneID" id="87755695"/>
<dbReference type="InterPro" id="IPR009636">
    <property type="entry name" value="SCAF"/>
</dbReference>
<dbReference type="EMBL" id="FMXA01000007">
    <property type="protein sequence ID" value="SDA45609.1"/>
    <property type="molecule type" value="Genomic_DNA"/>
</dbReference>
<evidence type="ECO:0000313" key="3">
    <source>
        <dbReference type="Proteomes" id="UP000199689"/>
    </source>
</evidence>
<feature type="region of interest" description="Disordered" evidence="1">
    <location>
        <begin position="152"/>
        <end position="175"/>
    </location>
</feature>
<name>A0A1G5VID4_9FIRM</name>
<gene>
    <name evidence="2" type="ORF">SAMN02910343_00661</name>
</gene>